<evidence type="ECO:0000313" key="1">
    <source>
        <dbReference type="EMBL" id="MCD1116573.1"/>
    </source>
</evidence>
<keyword evidence="2" id="KW-1185">Reference proteome</keyword>
<dbReference type="InterPro" id="IPR016024">
    <property type="entry name" value="ARM-type_fold"/>
</dbReference>
<sequence>MNESEVTKLFEEAYKAKTDNNYWNQIFELRKFVTAEMISKCFELIDSDDLKSKEIGIDVLSQLGQDRKGFATQMLDKIFEIFETSSDEKLISKSLFAVGHNNKYIKNKHFSVLEKFKISNSTDIRYALTFSLLGIKRKAAIKILIKLAQDKSLRIRDWATFGLGTQIETDTKEIRDILYKNSLSKNDQIRQEAIKGLANRNDERVEELILSELHKENFGTLFFDTLLNIKNGEQYLPFIINIYEKYKNDQDINTEWLSDLKNCIKVLQEV</sequence>
<protein>
    <recommendedName>
        <fullName evidence="3">HEAT repeat domain-containing protein</fullName>
    </recommendedName>
</protein>
<evidence type="ECO:0008006" key="3">
    <source>
        <dbReference type="Google" id="ProtNLM"/>
    </source>
</evidence>
<dbReference type="AlphaFoldDB" id="A0A9Q3V2J9"/>
<comment type="caution">
    <text evidence="1">The sequence shown here is derived from an EMBL/GenBank/DDBJ whole genome shotgun (WGS) entry which is preliminary data.</text>
</comment>
<proteinExistence type="predicted"/>
<dbReference type="InterPro" id="IPR011989">
    <property type="entry name" value="ARM-like"/>
</dbReference>
<reference evidence="1" key="1">
    <citation type="submission" date="2021-11" db="EMBL/GenBank/DDBJ databases">
        <title>Description of novel Chryseobacterium species.</title>
        <authorList>
            <person name="Saticioglu I.B."/>
            <person name="Ay H."/>
            <person name="Altun S."/>
            <person name="Duman M."/>
        </authorList>
    </citation>
    <scope>NUCLEOTIDE SEQUENCE</scope>
    <source>
        <strain evidence="1">C-17</strain>
    </source>
</reference>
<dbReference type="EMBL" id="JAJNAY010000001">
    <property type="protein sequence ID" value="MCD1116573.1"/>
    <property type="molecule type" value="Genomic_DNA"/>
</dbReference>
<organism evidence="1 2">
    <name type="scientific">Chryseobacterium turcicum</name>
    <dbReference type="NCBI Taxonomy" id="2898076"/>
    <lineage>
        <taxon>Bacteria</taxon>
        <taxon>Pseudomonadati</taxon>
        <taxon>Bacteroidota</taxon>
        <taxon>Flavobacteriia</taxon>
        <taxon>Flavobacteriales</taxon>
        <taxon>Weeksellaceae</taxon>
        <taxon>Chryseobacterium group</taxon>
        <taxon>Chryseobacterium</taxon>
    </lineage>
</organism>
<dbReference type="SUPFAM" id="SSF48371">
    <property type="entry name" value="ARM repeat"/>
    <property type="match status" value="1"/>
</dbReference>
<dbReference type="Proteomes" id="UP001108025">
    <property type="component" value="Unassembled WGS sequence"/>
</dbReference>
<accession>A0A9Q3V2J9</accession>
<gene>
    <name evidence="1" type="ORF">LO744_06870</name>
</gene>
<dbReference type="RefSeq" id="WP_230668321.1">
    <property type="nucleotide sequence ID" value="NZ_JAJNAY010000001.1"/>
</dbReference>
<dbReference type="Gene3D" id="1.25.10.10">
    <property type="entry name" value="Leucine-rich Repeat Variant"/>
    <property type="match status" value="1"/>
</dbReference>
<name>A0A9Q3V2J9_9FLAO</name>
<evidence type="ECO:0000313" key="2">
    <source>
        <dbReference type="Proteomes" id="UP001108025"/>
    </source>
</evidence>